<dbReference type="InterPro" id="IPR053876">
    <property type="entry name" value="Phage_int_M"/>
</dbReference>
<comment type="similarity">
    <text evidence="1">Belongs to the 'phage' integrase family.</text>
</comment>
<organism evidence="6 7">
    <name type="scientific">Neiella litorisoli</name>
    <dbReference type="NCBI Taxonomy" id="2771431"/>
    <lineage>
        <taxon>Bacteria</taxon>
        <taxon>Pseudomonadati</taxon>
        <taxon>Pseudomonadota</taxon>
        <taxon>Gammaproteobacteria</taxon>
        <taxon>Alteromonadales</taxon>
        <taxon>Echinimonadaceae</taxon>
        <taxon>Neiella</taxon>
    </lineage>
</organism>
<reference evidence="6" key="1">
    <citation type="submission" date="2020-09" db="EMBL/GenBank/DDBJ databases">
        <title>A novel bacterium of genus Neiella, isolated from South China Sea.</title>
        <authorList>
            <person name="Huang H."/>
            <person name="Mo K."/>
            <person name="Hu Y."/>
        </authorList>
    </citation>
    <scope>NUCLEOTIDE SEQUENCE</scope>
    <source>
        <strain evidence="6">HB171785</strain>
    </source>
</reference>
<dbReference type="EMBL" id="JACXAF010000003">
    <property type="protein sequence ID" value="MBD1388425.1"/>
    <property type="molecule type" value="Genomic_DNA"/>
</dbReference>
<dbReference type="Gene3D" id="1.10.150.130">
    <property type="match status" value="1"/>
</dbReference>
<evidence type="ECO:0000256" key="1">
    <source>
        <dbReference type="ARBA" id="ARBA00008857"/>
    </source>
</evidence>
<dbReference type="Gene3D" id="3.30.160.390">
    <property type="entry name" value="Integrase, DNA-binding domain"/>
    <property type="match status" value="1"/>
</dbReference>
<protein>
    <submittedName>
        <fullName evidence="6">Tyrosine-type recombinase/integrase</fullName>
    </submittedName>
</protein>
<dbReference type="InterPro" id="IPR038488">
    <property type="entry name" value="Integrase_DNA-bd_sf"/>
</dbReference>
<feature type="domain" description="Tyr recombinase" evidence="5">
    <location>
        <begin position="198"/>
        <end position="372"/>
    </location>
</feature>
<dbReference type="InterPro" id="IPR025166">
    <property type="entry name" value="Integrase_DNA_bind_dom"/>
</dbReference>
<accession>A0A8J6UL76</accession>
<dbReference type="CDD" id="cd00801">
    <property type="entry name" value="INT_P4_C"/>
    <property type="match status" value="1"/>
</dbReference>
<dbReference type="GO" id="GO:0015074">
    <property type="term" value="P:DNA integration"/>
    <property type="evidence" value="ECO:0007669"/>
    <property type="project" value="UniProtKB-KW"/>
</dbReference>
<dbReference type="RefSeq" id="WP_191143531.1">
    <property type="nucleotide sequence ID" value="NZ_JACXAF010000003.1"/>
</dbReference>
<evidence type="ECO:0000313" key="6">
    <source>
        <dbReference type="EMBL" id="MBD1388425.1"/>
    </source>
</evidence>
<dbReference type="AlphaFoldDB" id="A0A8J6UL76"/>
<keyword evidence="4" id="KW-0233">DNA recombination</keyword>
<evidence type="ECO:0000259" key="5">
    <source>
        <dbReference type="PROSITE" id="PS51898"/>
    </source>
</evidence>
<dbReference type="Pfam" id="PF00589">
    <property type="entry name" value="Phage_integrase"/>
    <property type="match status" value="1"/>
</dbReference>
<dbReference type="GO" id="GO:0006310">
    <property type="term" value="P:DNA recombination"/>
    <property type="evidence" value="ECO:0007669"/>
    <property type="project" value="UniProtKB-KW"/>
</dbReference>
<dbReference type="GO" id="GO:0003677">
    <property type="term" value="F:DNA binding"/>
    <property type="evidence" value="ECO:0007669"/>
    <property type="project" value="UniProtKB-KW"/>
</dbReference>
<dbReference type="Proteomes" id="UP000638014">
    <property type="component" value="Unassembled WGS sequence"/>
</dbReference>
<dbReference type="InterPro" id="IPR050808">
    <property type="entry name" value="Phage_Integrase"/>
</dbReference>
<evidence type="ECO:0000256" key="4">
    <source>
        <dbReference type="ARBA" id="ARBA00023172"/>
    </source>
</evidence>
<evidence type="ECO:0000256" key="3">
    <source>
        <dbReference type="ARBA" id="ARBA00023125"/>
    </source>
</evidence>
<dbReference type="InterPro" id="IPR002104">
    <property type="entry name" value="Integrase_catalytic"/>
</dbReference>
<keyword evidence="3" id="KW-0238">DNA-binding</keyword>
<proteinExistence type="inferred from homology"/>
<dbReference type="PANTHER" id="PTHR30629:SF2">
    <property type="entry name" value="PROPHAGE INTEGRASE INTS-RELATED"/>
    <property type="match status" value="1"/>
</dbReference>
<keyword evidence="2" id="KW-0229">DNA integration</keyword>
<dbReference type="Pfam" id="PF13356">
    <property type="entry name" value="Arm-DNA-bind_3"/>
    <property type="match status" value="1"/>
</dbReference>
<dbReference type="Gene3D" id="1.10.443.10">
    <property type="entry name" value="Intergrase catalytic core"/>
    <property type="match status" value="1"/>
</dbReference>
<dbReference type="PROSITE" id="PS51898">
    <property type="entry name" value="TYR_RECOMBINASE"/>
    <property type="match status" value="1"/>
</dbReference>
<dbReference type="InterPro" id="IPR010998">
    <property type="entry name" value="Integrase_recombinase_N"/>
</dbReference>
<dbReference type="InterPro" id="IPR013762">
    <property type="entry name" value="Integrase-like_cat_sf"/>
</dbReference>
<name>A0A8J6UL76_9GAMM</name>
<dbReference type="Pfam" id="PF22022">
    <property type="entry name" value="Phage_int_M"/>
    <property type="match status" value="1"/>
</dbReference>
<comment type="caution">
    <text evidence="6">The sequence shown here is derived from an EMBL/GenBank/DDBJ whole genome shotgun (WGS) entry which is preliminary data.</text>
</comment>
<sequence>MALSRKQVERIFANPTGRQSLHNHEDGLGLRESIKGKFTWQGRYSFEGQQKRLDYGTYPQISLAEAEDKHDETLALVREGIDPRAELIAASAPKTVSELCQRWLKLDAEKNRRRPELAREVIDANIAPPIGHIKLAILAKRHVHAITDPLVEKGSAGQAKKALGLFRQICNWAVERDYLTTNPTAGINKSRLGGKTEPRTRALDDEELAAVWSIIGGLGLGVLTEIAIKLLILTGQRRSEVVGAEWRHVDLKKKIWHLPMTKNGKPHDVPLSDLAVELFLRLKGYGLDDKRCFPIDEKSLTRAIARKQDDFAIPKWVVHDLRRSFITGSVALGLPIHIVELSVNHELPDMLRVYVAGQNNEKLFEQKRAVMDAWAEHIAALIQDKPVALSREDLKAKANELWLLYHKNEPASRCAVTLVERLSEYTDRPPTALTLQKWIGAWRKVV</sequence>
<dbReference type="PANTHER" id="PTHR30629">
    <property type="entry name" value="PROPHAGE INTEGRASE"/>
    <property type="match status" value="1"/>
</dbReference>
<evidence type="ECO:0000256" key="2">
    <source>
        <dbReference type="ARBA" id="ARBA00022908"/>
    </source>
</evidence>
<gene>
    <name evidence="6" type="ORF">IC617_03200</name>
</gene>
<keyword evidence="7" id="KW-1185">Reference proteome</keyword>
<evidence type="ECO:0000313" key="7">
    <source>
        <dbReference type="Proteomes" id="UP000638014"/>
    </source>
</evidence>
<dbReference type="SUPFAM" id="SSF56349">
    <property type="entry name" value="DNA breaking-rejoining enzymes"/>
    <property type="match status" value="1"/>
</dbReference>
<dbReference type="InterPro" id="IPR011010">
    <property type="entry name" value="DNA_brk_join_enz"/>
</dbReference>